<evidence type="ECO:0000313" key="2">
    <source>
        <dbReference type="EMBL" id="MDR7096549.1"/>
    </source>
</evidence>
<evidence type="ECO:0000256" key="1">
    <source>
        <dbReference type="SAM" id="Phobius"/>
    </source>
</evidence>
<keyword evidence="3" id="KW-1185">Reference proteome</keyword>
<name>A0ABU1VGF6_9BURK</name>
<dbReference type="RefSeq" id="WP_310309300.1">
    <property type="nucleotide sequence ID" value="NZ_JAVDWE010000015.1"/>
</dbReference>
<keyword evidence="1" id="KW-0472">Membrane</keyword>
<dbReference type="Proteomes" id="UP001265550">
    <property type="component" value="Unassembled WGS sequence"/>
</dbReference>
<feature type="transmembrane region" description="Helical" evidence="1">
    <location>
        <begin position="33"/>
        <end position="53"/>
    </location>
</feature>
<dbReference type="Gene3D" id="2.60.450.10">
    <property type="entry name" value="Lipopolysaccharide (LPS) transport protein A like domain"/>
    <property type="match status" value="1"/>
</dbReference>
<reference evidence="2 3" key="1">
    <citation type="submission" date="2023-07" db="EMBL/GenBank/DDBJ databases">
        <title>Sorghum-associated microbial communities from plants grown in Nebraska, USA.</title>
        <authorList>
            <person name="Schachtman D."/>
        </authorList>
    </citation>
    <scope>NUCLEOTIDE SEQUENCE [LARGE SCALE GENOMIC DNA]</scope>
    <source>
        <strain evidence="2 3">BE240</strain>
    </source>
</reference>
<organism evidence="2 3">
    <name type="scientific">Hydrogenophaga laconesensis</name>
    <dbReference type="NCBI Taxonomy" id="1805971"/>
    <lineage>
        <taxon>Bacteria</taxon>
        <taxon>Pseudomonadati</taxon>
        <taxon>Pseudomonadota</taxon>
        <taxon>Betaproteobacteria</taxon>
        <taxon>Burkholderiales</taxon>
        <taxon>Comamonadaceae</taxon>
        <taxon>Hydrogenophaga</taxon>
    </lineage>
</organism>
<keyword evidence="1" id="KW-0812">Transmembrane</keyword>
<protein>
    <submittedName>
        <fullName evidence="2">Lipopolysaccharide export system protein LptC</fullName>
    </submittedName>
</protein>
<evidence type="ECO:0000313" key="3">
    <source>
        <dbReference type="Proteomes" id="UP001265550"/>
    </source>
</evidence>
<dbReference type="EMBL" id="JAVDWE010000015">
    <property type="protein sequence ID" value="MDR7096549.1"/>
    <property type="molecule type" value="Genomic_DNA"/>
</dbReference>
<gene>
    <name evidence="2" type="ORF">J2X09_004306</name>
</gene>
<dbReference type="NCBIfam" id="TIGR04409">
    <property type="entry name" value="LptC_YrbK"/>
    <property type="match status" value="1"/>
</dbReference>
<sequence length="223" mass="24942">MSTSDPLDFFDTVDQTVDAPRPPRRKRKLIDQLSIYLPVLLMGLLALASYWLLRSTPAPEVAEAERPVSVEPDYFMRRFSVKAFDGQGTLKTEIKGAEARHYPATDMVEIDNARIRHIGKQGLPTVATAKLVTTNGDNTEFVLRGNAVIVREAGTDANGQPQPRLEFQGEFLHIFLEPDRIVSDRPVTLLRGNDRLVADTLNYTGEDQIANFKGRVKVQLAPR</sequence>
<dbReference type="InterPro" id="IPR010664">
    <property type="entry name" value="LipoPS_assembly_LptC-rel"/>
</dbReference>
<proteinExistence type="predicted"/>
<keyword evidence="1" id="KW-1133">Transmembrane helix</keyword>
<dbReference type="Pfam" id="PF06835">
    <property type="entry name" value="LptC"/>
    <property type="match status" value="1"/>
</dbReference>
<dbReference type="InterPro" id="IPR026265">
    <property type="entry name" value="LptC"/>
</dbReference>
<accession>A0ABU1VGF6</accession>
<comment type="caution">
    <text evidence="2">The sequence shown here is derived from an EMBL/GenBank/DDBJ whole genome shotgun (WGS) entry which is preliminary data.</text>
</comment>